<dbReference type="InterPro" id="IPR027785">
    <property type="entry name" value="UvrD-like_helicase_C"/>
</dbReference>
<dbReference type="GO" id="GO:0006310">
    <property type="term" value="P:DNA recombination"/>
    <property type="evidence" value="ECO:0007669"/>
    <property type="project" value="InterPro"/>
</dbReference>
<evidence type="ECO:0000313" key="6">
    <source>
        <dbReference type="EMBL" id="ADZ84721.1"/>
    </source>
</evidence>
<dbReference type="CDD" id="cd17933">
    <property type="entry name" value="DEXSc_RecD-like"/>
    <property type="match status" value="1"/>
</dbReference>
<evidence type="ECO:0000256" key="1">
    <source>
        <dbReference type="ARBA" id="ARBA00022741"/>
    </source>
</evidence>
<dbReference type="InterPro" id="IPR050534">
    <property type="entry name" value="Coronavir_polyprotein_1ab"/>
</dbReference>
<dbReference type="HOGENOM" id="CLU_007524_0_3_9"/>
<accession>F2JNE5</accession>
<keyword evidence="3 6" id="KW-0378">Hydrolase</keyword>
<dbReference type="InterPro" id="IPR027417">
    <property type="entry name" value="P-loop_NTPase"/>
</dbReference>
<dbReference type="Gene3D" id="1.10.150.20">
    <property type="entry name" value="5' to 3' exonuclease, C-terminal subdomain"/>
    <property type="match status" value="1"/>
</dbReference>
<dbReference type="GO" id="GO:0006281">
    <property type="term" value="P:DNA repair"/>
    <property type="evidence" value="ECO:0007669"/>
    <property type="project" value="InterPro"/>
</dbReference>
<dbReference type="NCBIfam" id="TIGR01448">
    <property type="entry name" value="recD_rel"/>
    <property type="match status" value="1"/>
</dbReference>
<dbReference type="GO" id="GO:0017116">
    <property type="term" value="F:single-stranded DNA helicase activity"/>
    <property type="evidence" value="ECO:0007669"/>
    <property type="project" value="TreeGrafter"/>
</dbReference>
<dbReference type="InterPro" id="IPR029493">
    <property type="entry name" value="RecD2-like_HHH"/>
</dbReference>
<dbReference type="CDD" id="cd18809">
    <property type="entry name" value="SF1_C_RecD"/>
    <property type="match status" value="1"/>
</dbReference>
<comment type="similarity">
    <text evidence="3">Belongs to the RecD family. RecD2 subfamily.</text>
</comment>
<dbReference type="Pfam" id="PF13245">
    <property type="entry name" value="AAA_19"/>
    <property type="match status" value="1"/>
</dbReference>
<dbReference type="Pfam" id="PF13538">
    <property type="entry name" value="UvrD_C_2"/>
    <property type="match status" value="1"/>
</dbReference>
<feature type="domain" description="Helix-hairpin-helix DNA-binding motif class 1" evidence="4">
    <location>
        <begin position="182"/>
        <end position="201"/>
    </location>
</feature>
<keyword evidence="7" id="KW-1185">Reference proteome</keyword>
<dbReference type="InterPro" id="IPR055446">
    <property type="entry name" value="RecD2_N_OB"/>
</dbReference>
<dbReference type="InterPro" id="IPR006345">
    <property type="entry name" value="RecD2"/>
</dbReference>
<dbReference type="Pfam" id="PF14490">
    <property type="entry name" value="HHH_RecD2"/>
    <property type="match status" value="1"/>
</dbReference>
<keyword evidence="2 3" id="KW-0067">ATP-binding</keyword>
<dbReference type="GO" id="GO:0009338">
    <property type="term" value="C:exodeoxyribonuclease V complex"/>
    <property type="evidence" value="ECO:0007669"/>
    <property type="project" value="TreeGrafter"/>
</dbReference>
<dbReference type="GO" id="GO:0043139">
    <property type="term" value="F:5'-3' DNA helicase activity"/>
    <property type="evidence" value="ECO:0007669"/>
    <property type="project" value="UniProtKB-UniRule"/>
</dbReference>
<protein>
    <recommendedName>
        <fullName evidence="3">ATP-dependent RecD2 DNA helicase</fullName>
        <ecNumber evidence="3">5.6.2.3</ecNumber>
    </recommendedName>
    <alternativeName>
        <fullName evidence="3">DNA 5'-3' helicase subunit RecD2</fullName>
    </alternativeName>
</protein>
<dbReference type="EMBL" id="CP002582">
    <property type="protein sequence ID" value="ADZ84721.1"/>
    <property type="molecule type" value="Genomic_DNA"/>
</dbReference>
<dbReference type="KEGG" id="cle:Clole_3024"/>
<evidence type="ECO:0000256" key="2">
    <source>
        <dbReference type="ARBA" id="ARBA00022840"/>
    </source>
</evidence>
<evidence type="ECO:0000259" key="5">
    <source>
        <dbReference type="SMART" id="SM00382"/>
    </source>
</evidence>
<reference evidence="6 7" key="1">
    <citation type="journal article" date="2011" name="J. Bacteriol.">
        <title>Complete genome sequence of the cellulose-degrading bacterium Cellulosilyticum lentocellum.</title>
        <authorList>
            <consortium name="US DOE Joint Genome Institute"/>
            <person name="Miller D.A."/>
            <person name="Suen G."/>
            <person name="Bruce D."/>
            <person name="Copeland A."/>
            <person name="Cheng J.F."/>
            <person name="Detter C."/>
            <person name="Goodwin L.A."/>
            <person name="Han C.S."/>
            <person name="Hauser L.J."/>
            <person name="Land M.L."/>
            <person name="Lapidus A."/>
            <person name="Lucas S."/>
            <person name="Meincke L."/>
            <person name="Pitluck S."/>
            <person name="Tapia R."/>
            <person name="Teshima H."/>
            <person name="Woyke T."/>
            <person name="Fox B.G."/>
            <person name="Angert E.R."/>
            <person name="Currie C.R."/>
        </authorList>
    </citation>
    <scope>NUCLEOTIDE SEQUENCE [LARGE SCALE GENOMIC DNA]</scope>
    <source>
        <strain evidence="7">ATCC 49066 / DSM 5427 / NCIMB 11756 / RHM5</strain>
    </source>
</reference>
<dbReference type="SUPFAM" id="SSF52540">
    <property type="entry name" value="P-loop containing nucleoside triphosphate hydrolases"/>
    <property type="match status" value="2"/>
</dbReference>
<name>F2JNE5_CELLD</name>
<dbReference type="SMART" id="SM00278">
    <property type="entry name" value="HhH1"/>
    <property type="match status" value="2"/>
</dbReference>
<dbReference type="GO" id="GO:0005524">
    <property type="term" value="F:ATP binding"/>
    <property type="evidence" value="ECO:0007669"/>
    <property type="project" value="UniProtKB-UniRule"/>
</dbReference>
<comment type="function">
    <text evidence="3">DNA-dependent ATPase and ATP-dependent 5'-3' DNA helicase. Has no activity on blunt DNA or DNA with 3'-overhangs, requires at least 10 bases of 5'-ssDNA for helicase activity.</text>
</comment>
<dbReference type="RefSeq" id="WP_013658001.1">
    <property type="nucleotide sequence ID" value="NC_015275.1"/>
</dbReference>
<dbReference type="HAMAP" id="MF_01488">
    <property type="entry name" value="RecD2"/>
    <property type="match status" value="1"/>
</dbReference>
<organism evidence="6 7">
    <name type="scientific">Cellulosilyticum lentocellum (strain ATCC 49066 / DSM 5427 / NCIMB 11756 / RHM5)</name>
    <name type="common">Clostridium lentocellum</name>
    <dbReference type="NCBI Taxonomy" id="642492"/>
    <lineage>
        <taxon>Bacteria</taxon>
        <taxon>Bacillati</taxon>
        <taxon>Bacillota</taxon>
        <taxon>Clostridia</taxon>
        <taxon>Lachnospirales</taxon>
        <taxon>Cellulosilyticaceae</taxon>
        <taxon>Cellulosilyticum</taxon>
    </lineage>
</organism>
<dbReference type="Pfam" id="PF14520">
    <property type="entry name" value="HHH_5"/>
    <property type="match status" value="1"/>
</dbReference>
<gene>
    <name evidence="3" type="primary">recD2</name>
    <name evidence="6" type="ordered locus">Clole_3024</name>
</gene>
<evidence type="ECO:0000256" key="3">
    <source>
        <dbReference type="HAMAP-Rule" id="MF_01488"/>
    </source>
</evidence>
<dbReference type="PANTHER" id="PTHR43788">
    <property type="entry name" value="DNA2/NAM7 HELICASE FAMILY MEMBER"/>
    <property type="match status" value="1"/>
</dbReference>
<dbReference type="Pfam" id="PF23139">
    <property type="entry name" value="OB_YrrC"/>
    <property type="match status" value="1"/>
</dbReference>
<feature type="domain" description="Helix-hairpin-helix DNA-binding motif class 1" evidence="4">
    <location>
        <begin position="118"/>
        <end position="137"/>
    </location>
</feature>
<dbReference type="Pfam" id="PF18335">
    <property type="entry name" value="SH3_13"/>
    <property type="match status" value="1"/>
</dbReference>
<dbReference type="Gene3D" id="2.30.30.940">
    <property type="match status" value="1"/>
</dbReference>
<dbReference type="SMART" id="SM00382">
    <property type="entry name" value="AAA"/>
    <property type="match status" value="1"/>
</dbReference>
<dbReference type="SUPFAM" id="SSF47781">
    <property type="entry name" value="RuvA domain 2-like"/>
    <property type="match status" value="1"/>
</dbReference>
<dbReference type="InterPro" id="IPR003583">
    <property type="entry name" value="Hlx-hairpin-Hlx_DNA-bd_motif"/>
</dbReference>
<dbReference type="InterPro" id="IPR010994">
    <property type="entry name" value="RuvA_2-like"/>
</dbReference>
<evidence type="ECO:0000313" key="7">
    <source>
        <dbReference type="Proteomes" id="UP000008467"/>
    </source>
</evidence>
<dbReference type="Gene3D" id="1.10.10.2220">
    <property type="match status" value="1"/>
</dbReference>
<feature type="binding site" evidence="3">
    <location>
        <begin position="342"/>
        <end position="346"/>
    </location>
    <ligand>
        <name>ATP</name>
        <dbReference type="ChEBI" id="CHEBI:30616"/>
    </ligand>
</feature>
<dbReference type="GO" id="GO:0016887">
    <property type="term" value="F:ATP hydrolysis activity"/>
    <property type="evidence" value="ECO:0007669"/>
    <property type="project" value="RHEA"/>
</dbReference>
<proteinExistence type="inferred from homology"/>
<dbReference type="Gene3D" id="3.40.50.300">
    <property type="entry name" value="P-loop containing nucleotide triphosphate hydrolases"/>
    <property type="match status" value="2"/>
</dbReference>
<keyword evidence="3" id="KW-0238">DNA-binding</keyword>
<dbReference type="Proteomes" id="UP000008467">
    <property type="component" value="Chromosome"/>
</dbReference>
<comment type="catalytic activity">
    <reaction evidence="3">
        <text>ATP + H2O = ADP + phosphate + H(+)</text>
        <dbReference type="Rhea" id="RHEA:13065"/>
        <dbReference type="ChEBI" id="CHEBI:15377"/>
        <dbReference type="ChEBI" id="CHEBI:15378"/>
        <dbReference type="ChEBI" id="CHEBI:30616"/>
        <dbReference type="ChEBI" id="CHEBI:43474"/>
        <dbReference type="ChEBI" id="CHEBI:456216"/>
        <dbReference type="EC" id="5.6.2.3"/>
    </reaction>
</comment>
<sequence length="714" mass="80505">MENLRGVVERITYANEDTGYSVIKIRCKGYHELVTVVGSMATVNVGAVITMKGFWSSNPKYGRQFEAKEWEETLPASIYGIEKYLGSGLIKGIGPVYAKKIVNLFKEQTLDIIEEEPDRIIEVPGIGKKRVEMIKKAWQDQKEIKNIMIFLQSYGVSTSFGSRIYKYYGNESIEVVKENPYQLADDIYGIGFKTADGVAAKLGIEKDSFKRCRAGLFYTLSQLSEEGHCFARTEQLVAKCVEILEVEETKVIMTIDHLIKEKELIKEEPDAIYLPPFYFSERGVAKRLKEIMAGHTLRQVKKSDEVIAFLERTEQMTYDDIQREAIHLASRSKVMLLTGGPGTGKTTTTHGIISLFKESGMEVLLTAPTGRAAKRMSEATGMEAKTIHRLLECKPPEGYKKNEDHPLVGDVLIIDEASMIDIILMYNLLKAIPDHMILVIVGDIDQLPSVGAGNVLQDMIASGVIPTIKLERIFRQAMGSKIITNAHKINKGENPDLRGGKDSNFFFIEQEESQGVIDTIVKLCTKRLPQYYKVNPIKDIQILTPMQRSETGAANLNTVLQSALNKNTLHLKRGATEYRLNDKVMQIRNNYDKEVFNGDVGFISDIDLEERTLKVTFDEREIEYEALELDELVLAYATTIHKAQGSEYPIVVMPLTFSHYVMLQRNLIYTGITRAKKVVVLVGNRQAIYVAVKNNEVKNRNTKLAERLQSESVI</sequence>
<evidence type="ECO:0000259" key="4">
    <source>
        <dbReference type="SMART" id="SM00278"/>
    </source>
</evidence>
<dbReference type="EC" id="5.6.2.3" evidence="3"/>
<dbReference type="GO" id="GO:0003677">
    <property type="term" value="F:DNA binding"/>
    <property type="evidence" value="ECO:0007669"/>
    <property type="project" value="UniProtKB-UniRule"/>
</dbReference>
<keyword evidence="1 3" id="KW-0547">Nucleotide-binding</keyword>
<keyword evidence="3" id="KW-0413">Isomerase</keyword>
<keyword evidence="3 6" id="KW-0347">Helicase</keyword>
<dbReference type="PANTHER" id="PTHR43788:SF6">
    <property type="entry name" value="DNA HELICASE B"/>
    <property type="match status" value="1"/>
</dbReference>
<dbReference type="InterPro" id="IPR003593">
    <property type="entry name" value="AAA+_ATPase"/>
</dbReference>
<dbReference type="STRING" id="642492.Clole_3024"/>
<feature type="domain" description="AAA+ ATPase" evidence="5">
    <location>
        <begin position="331"/>
        <end position="452"/>
    </location>
</feature>
<dbReference type="eggNOG" id="COG0507">
    <property type="taxonomic scope" value="Bacteria"/>
</dbReference>
<dbReference type="AlphaFoldDB" id="F2JNE5"/>
<dbReference type="InterPro" id="IPR041451">
    <property type="entry name" value="RecD2_SH13"/>
</dbReference>